<dbReference type="AlphaFoldDB" id="A0AAD6D5S5"/>
<dbReference type="Proteomes" id="UP001220324">
    <property type="component" value="Unassembled WGS sequence"/>
</dbReference>
<evidence type="ECO:0000313" key="1">
    <source>
        <dbReference type="EMBL" id="KAJ5556386.1"/>
    </source>
</evidence>
<keyword evidence="2" id="KW-1185">Reference proteome</keyword>
<dbReference type="Gene3D" id="3.80.10.10">
    <property type="entry name" value="Ribonuclease Inhibitor"/>
    <property type="match status" value="1"/>
</dbReference>
<organism evidence="1 2">
    <name type="scientific">Penicillium frequentans</name>
    <dbReference type="NCBI Taxonomy" id="3151616"/>
    <lineage>
        <taxon>Eukaryota</taxon>
        <taxon>Fungi</taxon>
        <taxon>Dikarya</taxon>
        <taxon>Ascomycota</taxon>
        <taxon>Pezizomycotina</taxon>
        <taxon>Eurotiomycetes</taxon>
        <taxon>Eurotiomycetidae</taxon>
        <taxon>Eurotiales</taxon>
        <taxon>Aspergillaceae</taxon>
        <taxon>Penicillium</taxon>
    </lineage>
</organism>
<evidence type="ECO:0000313" key="2">
    <source>
        <dbReference type="Proteomes" id="UP001220324"/>
    </source>
</evidence>
<sequence>MSKESLQALCLVNREWNGIAKKFLNQHITIRLREGQIPSIPDDQRILTHARQLSLVAEWIPGAHRKTFSPDHLKPEASVRIDPQYSDIPRALEEAFLEDRNVPKAGFYVKGDWSPVIDLIQRIPYLHDVNIFVFYGGPVKLFEALSQYHPTCRVSFFSTLMHQHPLREGGLFPIINPVWLSSPMLYAVHLTVLEDSGRSPLIGHPDRVLQNIVLHAPNLKKIALRISSQYCGQTVRGQLDRVKVDKEAKTDEPPGLARIKTMSWPLRTEMTAKQFQDWQTITDFSVLSSLTVGCISDSTLLQSIVDDHPFRQLKRLTLALFPQKDDGPRFWQAAESMFNSLPPLTHLCLLGMYTPEFANNVLGYKHGQTLLELGLHGEIGPQSGSGGISSLQYLLCKKGQAGPIFSTEHVRKLADICPSLQKLQICVQRYPGAQTDMSNALGRFPCLKKLDLVLNCLPEIDANMMPVPMRELTDFEKGLVSDFNWGSVVCPRWFIRDYIINCAMSESFVKEFFTQIRTSQEKLVQLVMNPLHGEWAQYSKFYQYSWFSPGLKKFFTSLSFHLASVWTVKRDIDTELHAICKNPLDPAFFDRKYPDEIFSIFRSTGIWETMPDVKI</sequence>
<accession>A0AAD6D5S5</accession>
<dbReference type="InterPro" id="IPR032675">
    <property type="entry name" value="LRR_dom_sf"/>
</dbReference>
<dbReference type="SUPFAM" id="SSF52047">
    <property type="entry name" value="RNI-like"/>
    <property type="match status" value="1"/>
</dbReference>
<proteinExistence type="predicted"/>
<reference evidence="1 2" key="1">
    <citation type="journal article" date="2023" name="IMA Fungus">
        <title>Comparative genomic study of the Penicillium genus elucidates a diverse pangenome and 15 lateral gene transfer events.</title>
        <authorList>
            <person name="Petersen C."/>
            <person name="Sorensen T."/>
            <person name="Nielsen M.R."/>
            <person name="Sondergaard T.E."/>
            <person name="Sorensen J.L."/>
            <person name="Fitzpatrick D.A."/>
            <person name="Frisvad J.C."/>
            <person name="Nielsen K.L."/>
        </authorList>
    </citation>
    <scope>NUCLEOTIDE SEQUENCE [LARGE SCALE GENOMIC DNA]</scope>
    <source>
        <strain evidence="1 2">IBT 35679</strain>
    </source>
</reference>
<protein>
    <submittedName>
        <fullName evidence="1">Uncharacterized protein</fullName>
    </submittedName>
</protein>
<dbReference type="EMBL" id="JAQIZZ010000001">
    <property type="protein sequence ID" value="KAJ5556386.1"/>
    <property type="molecule type" value="Genomic_DNA"/>
</dbReference>
<gene>
    <name evidence="1" type="ORF">N7494_000301</name>
</gene>
<comment type="caution">
    <text evidence="1">The sequence shown here is derived from an EMBL/GenBank/DDBJ whole genome shotgun (WGS) entry which is preliminary data.</text>
</comment>
<name>A0AAD6D5S5_9EURO</name>